<keyword evidence="4" id="KW-0677">Repeat</keyword>
<reference evidence="12" key="1">
    <citation type="submission" date="2025-08" db="UniProtKB">
        <authorList>
            <consortium name="Ensembl"/>
        </authorList>
    </citation>
    <scope>IDENTIFICATION</scope>
</reference>
<dbReference type="Pfam" id="PF25325">
    <property type="entry name" value="EF-hand_EFHB_C"/>
    <property type="match status" value="1"/>
</dbReference>
<keyword evidence="13" id="KW-1185">Reference proteome</keyword>
<comment type="subcellular location">
    <subcellularLocation>
        <location evidence="1">Cytoplasm</location>
        <location evidence="1">Cytoskeleton</location>
        <location evidence="1">Flagellum axoneme</location>
    </subcellularLocation>
</comment>
<evidence type="ECO:0000313" key="12">
    <source>
        <dbReference type="Ensembl" id="ENSCVAP00000016278.1"/>
    </source>
</evidence>
<keyword evidence="6" id="KW-0282">Flagellum</keyword>
<dbReference type="InterPro" id="IPR040193">
    <property type="entry name" value="EFHC1/EFHC2/EFHB"/>
</dbReference>
<evidence type="ECO:0000256" key="9">
    <source>
        <dbReference type="ARBA" id="ARBA00023273"/>
    </source>
</evidence>
<proteinExistence type="predicted"/>
<keyword evidence="2" id="KW-0963">Cytoplasm</keyword>
<dbReference type="GeneTree" id="ENSGT00940000168259"/>
<keyword evidence="5" id="KW-0106">Calcium</keyword>
<dbReference type="CDD" id="cd00051">
    <property type="entry name" value="EFh"/>
    <property type="match status" value="1"/>
</dbReference>
<dbReference type="STRING" id="28743.ENSCVAP00000016278"/>
<evidence type="ECO:0000256" key="4">
    <source>
        <dbReference type="ARBA" id="ARBA00022737"/>
    </source>
</evidence>
<dbReference type="AlphaFoldDB" id="A0A3Q2DBV9"/>
<feature type="compositionally biased region" description="Basic and acidic residues" evidence="10">
    <location>
        <begin position="1"/>
        <end position="10"/>
    </location>
</feature>
<keyword evidence="7" id="KW-0969">Cilium</keyword>
<feature type="region of interest" description="Disordered" evidence="10">
    <location>
        <begin position="1"/>
        <end position="29"/>
    </location>
</feature>
<feature type="domain" description="EF-hand" evidence="11">
    <location>
        <begin position="314"/>
        <end position="349"/>
    </location>
</feature>
<keyword evidence="3" id="KW-0479">Metal-binding</keyword>
<accession>A0A3Q2DBV9</accession>
<dbReference type="OMA" id="DCIRPIY"/>
<dbReference type="PROSITE" id="PS00018">
    <property type="entry name" value="EF_HAND_1"/>
    <property type="match status" value="1"/>
</dbReference>
<protein>
    <submittedName>
        <fullName evidence="12">EF-hand domain family member B</fullName>
    </submittedName>
</protein>
<dbReference type="InterPro" id="IPR002048">
    <property type="entry name" value="EF_hand_dom"/>
</dbReference>
<evidence type="ECO:0000256" key="2">
    <source>
        <dbReference type="ARBA" id="ARBA00022490"/>
    </source>
</evidence>
<dbReference type="Ensembl" id="ENSCVAT00000024627.1">
    <property type="protein sequence ID" value="ENSCVAP00000016278.1"/>
    <property type="gene ID" value="ENSCVAG00000019219.1"/>
</dbReference>
<dbReference type="Pfam" id="PF13499">
    <property type="entry name" value="EF-hand_7"/>
    <property type="match status" value="1"/>
</dbReference>
<keyword evidence="9" id="KW-0966">Cell projection</keyword>
<dbReference type="InterPro" id="IPR018247">
    <property type="entry name" value="EF_Hand_1_Ca_BS"/>
</dbReference>
<evidence type="ECO:0000313" key="13">
    <source>
        <dbReference type="Proteomes" id="UP000265020"/>
    </source>
</evidence>
<evidence type="ECO:0000256" key="3">
    <source>
        <dbReference type="ARBA" id="ARBA00022723"/>
    </source>
</evidence>
<dbReference type="PANTHER" id="PTHR12086:SF12">
    <property type="entry name" value="EF-HAND DOMAIN-CONTAINING FAMILY MEMBER B"/>
    <property type="match status" value="1"/>
</dbReference>
<evidence type="ECO:0000259" key="11">
    <source>
        <dbReference type="PROSITE" id="PS50222"/>
    </source>
</evidence>
<evidence type="ECO:0000256" key="5">
    <source>
        <dbReference type="ARBA" id="ARBA00022837"/>
    </source>
</evidence>
<evidence type="ECO:0000256" key="8">
    <source>
        <dbReference type="ARBA" id="ARBA00023212"/>
    </source>
</evidence>
<feature type="domain" description="EF-hand" evidence="11">
    <location>
        <begin position="278"/>
        <end position="313"/>
    </location>
</feature>
<dbReference type="InterPro" id="IPR057428">
    <property type="entry name" value="EFHB_EF-hand_C"/>
</dbReference>
<dbReference type="SMART" id="SM00054">
    <property type="entry name" value="EFh"/>
    <property type="match status" value="2"/>
</dbReference>
<evidence type="ECO:0000256" key="6">
    <source>
        <dbReference type="ARBA" id="ARBA00022846"/>
    </source>
</evidence>
<reference evidence="12" key="2">
    <citation type="submission" date="2025-09" db="UniProtKB">
        <authorList>
            <consortium name="Ensembl"/>
        </authorList>
    </citation>
    <scope>IDENTIFICATION</scope>
</reference>
<dbReference type="PROSITE" id="PS50222">
    <property type="entry name" value="EF_HAND_2"/>
    <property type="match status" value="2"/>
</dbReference>
<organism evidence="12 13">
    <name type="scientific">Cyprinodon variegatus</name>
    <name type="common">Sheepshead minnow</name>
    <dbReference type="NCBI Taxonomy" id="28743"/>
    <lineage>
        <taxon>Eukaryota</taxon>
        <taxon>Metazoa</taxon>
        <taxon>Chordata</taxon>
        <taxon>Craniata</taxon>
        <taxon>Vertebrata</taxon>
        <taxon>Euteleostomi</taxon>
        <taxon>Actinopterygii</taxon>
        <taxon>Neopterygii</taxon>
        <taxon>Teleostei</taxon>
        <taxon>Neoteleostei</taxon>
        <taxon>Acanthomorphata</taxon>
        <taxon>Ovalentaria</taxon>
        <taxon>Atherinomorphae</taxon>
        <taxon>Cyprinodontiformes</taxon>
        <taxon>Cyprinodontidae</taxon>
        <taxon>Cyprinodon</taxon>
    </lineage>
</organism>
<feature type="region of interest" description="Disordered" evidence="10">
    <location>
        <begin position="387"/>
        <end position="409"/>
    </location>
</feature>
<dbReference type="PANTHER" id="PTHR12086">
    <property type="entry name" value="EF-HAND DOMAIN C-TERMINAL CONTAINING PROTEIN"/>
    <property type="match status" value="1"/>
</dbReference>
<evidence type="ECO:0000256" key="1">
    <source>
        <dbReference type="ARBA" id="ARBA00004611"/>
    </source>
</evidence>
<name>A0A3Q2DBV9_CYPVA</name>
<dbReference type="SUPFAM" id="SSF47473">
    <property type="entry name" value="EF-hand"/>
    <property type="match status" value="1"/>
</dbReference>
<dbReference type="Gene3D" id="1.10.238.10">
    <property type="entry name" value="EF-hand"/>
    <property type="match status" value="1"/>
</dbReference>
<evidence type="ECO:0000256" key="7">
    <source>
        <dbReference type="ARBA" id="ARBA00023069"/>
    </source>
</evidence>
<dbReference type="GO" id="GO:0005509">
    <property type="term" value="F:calcium ion binding"/>
    <property type="evidence" value="ECO:0007669"/>
    <property type="project" value="InterPro"/>
</dbReference>
<keyword evidence="8" id="KW-0206">Cytoskeleton</keyword>
<evidence type="ECO:0000256" key="10">
    <source>
        <dbReference type="SAM" id="MobiDB-lite"/>
    </source>
</evidence>
<dbReference type="Proteomes" id="UP000265020">
    <property type="component" value="Unassembled WGS sequence"/>
</dbReference>
<dbReference type="InterPro" id="IPR011992">
    <property type="entry name" value="EF-hand-dom_pair"/>
</dbReference>
<sequence>SVKSCLEEIPHPPTPPALRKYRSSNRPEPEAITVAPWKANDPDVASALVHGIRTKSSLPVSDLIAPPKKTDLKQKLEELSESIYASNRKAPLGRTPVTDLPAWYSEKTTFGLKTLINPPKTTEELEKEALEGHEAYTKSHNSYFPGEQIDRKYESNNFNKKSCFGIPTPHFSDGRNLCKALHGLDSCRKNTLTLPFEFRLGIVTPSHPYGKKALICAELGKNWESSQSQQKKHIRLFFSTGAGDFIYCTEPGEFVKGLDVQRGLVSALRHRLKIANLQNFPSLLKAFRYYDKKGRGLIDKEDLQAVCHEFNLEISDKVLDDLMEYCDTDKDGFINFVEFANFLNWKNRMPISGQTILIFPETTFNVGRKPSSEPQQPLFPQDLIRPEDLEPIEPGSSQKTVRTLRRPKASSDHFSTAASEIGAYIDVPPKLSESGEGLYGRTYGIPSGRFDVPAPRIKRINDRINYSDLSTAADVIFPPVYAQWGVQKEDFFCPRTKKEIHQIFMNIGANISEETFEEAWKLAAMKHPHGEVCVDVFHNTLKEIKAL</sequence>